<reference evidence="2 3" key="1">
    <citation type="journal article" date="2020" name="G3 (Bethesda)">
        <title>Improved Reference Genome for Cyclotella cryptica CCMP332, a Model for Cell Wall Morphogenesis, Salinity Adaptation, and Lipid Production in Diatoms (Bacillariophyta).</title>
        <authorList>
            <person name="Roberts W.R."/>
            <person name="Downey K.M."/>
            <person name="Ruck E.C."/>
            <person name="Traller J.C."/>
            <person name="Alverson A.J."/>
        </authorList>
    </citation>
    <scope>NUCLEOTIDE SEQUENCE [LARGE SCALE GENOMIC DNA]</scope>
    <source>
        <strain evidence="2 3">CCMP332</strain>
    </source>
</reference>
<feature type="transmembrane region" description="Helical" evidence="1">
    <location>
        <begin position="70"/>
        <end position="90"/>
    </location>
</feature>
<keyword evidence="3" id="KW-1185">Reference proteome</keyword>
<dbReference type="AlphaFoldDB" id="A0ABD3QI14"/>
<comment type="caution">
    <text evidence="2">The sequence shown here is derived from an EMBL/GenBank/DDBJ whole genome shotgun (WGS) entry which is preliminary data.</text>
</comment>
<gene>
    <name evidence="2" type="ORF">HJC23_002279</name>
</gene>
<evidence type="ECO:0000313" key="2">
    <source>
        <dbReference type="EMBL" id="KAL3799151.1"/>
    </source>
</evidence>
<name>A0ABD3QI14_9STRA</name>
<evidence type="ECO:0000313" key="3">
    <source>
        <dbReference type="Proteomes" id="UP001516023"/>
    </source>
</evidence>
<protein>
    <submittedName>
        <fullName evidence="2">Uncharacterized protein</fullName>
    </submittedName>
</protein>
<sequence>MSKTATNAARRRQVSCKFRGYARDSPLFRGSRAAADASIIKPHYSLYVPEREEIDYRPGTLVIAARRSNAMVLTMMIPCCLMIFSGFALASPCEINRNYRNTDHNKPHNEMCFKGGDITFQRIFCIQQKGGKITYSYVQRLIEETLDSH</sequence>
<dbReference type="Proteomes" id="UP001516023">
    <property type="component" value="Unassembled WGS sequence"/>
</dbReference>
<dbReference type="EMBL" id="JABMIG020000041">
    <property type="protein sequence ID" value="KAL3799151.1"/>
    <property type="molecule type" value="Genomic_DNA"/>
</dbReference>
<organism evidence="2 3">
    <name type="scientific">Cyclotella cryptica</name>
    <dbReference type="NCBI Taxonomy" id="29204"/>
    <lineage>
        <taxon>Eukaryota</taxon>
        <taxon>Sar</taxon>
        <taxon>Stramenopiles</taxon>
        <taxon>Ochrophyta</taxon>
        <taxon>Bacillariophyta</taxon>
        <taxon>Coscinodiscophyceae</taxon>
        <taxon>Thalassiosirophycidae</taxon>
        <taxon>Stephanodiscales</taxon>
        <taxon>Stephanodiscaceae</taxon>
        <taxon>Cyclotella</taxon>
    </lineage>
</organism>
<evidence type="ECO:0000256" key="1">
    <source>
        <dbReference type="SAM" id="Phobius"/>
    </source>
</evidence>
<accession>A0ABD3QI14</accession>
<keyword evidence="1" id="KW-0812">Transmembrane</keyword>
<proteinExistence type="predicted"/>
<keyword evidence="1" id="KW-0472">Membrane</keyword>
<keyword evidence="1" id="KW-1133">Transmembrane helix</keyword>